<feature type="region of interest" description="Disordered" evidence="1">
    <location>
        <begin position="1"/>
        <end position="33"/>
    </location>
</feature>
<accession>A0ABR2IQD8</accession>
<dbReference type="EMBL" id="JAPFFF010000015">
    <property type="protein sequence ID" value="KAK8866868.1"/>
    <property type="molecule type" value="Genomic_DNA"/>
</dbReference>
<evidence type="ECO:0000313" key="3">
    <source>
        <dbReference type="Proteomes" id="UP001470230"/>
    </source>
</evidence>
<sequence>MNKDVQGNVIPPSTSELPNNHHQNIPKKATNPHRQAVLRLPPGFNINIPKNNDI</sequence>
<protein>
    <submittedName>
        <fullName evidence="2">Uncharacterized protein</fullName>
    </submittedName>
</protein>
<evidence type="ECO:0000256" key="1">
    <source>
        <dbReference type="SAM" id="MobiDB-lite"/>
    </source>
</evidence>
<reference evidence="2 3" key="1">
    <citation type="submission" date="2024-04" db="EMBL/GenBank/DDBJ databases">
        <title>Tritrichomonas musculus Genome.</title>
        <authorList>
            <person name="Alves-Ferreira E."/>
            <person name="Grigg M."/>
            <person name="Lorenzi H."/>
            <person name="Galac M."/>
        </authorList>
    </citation>
    <scope>NUCLEOTIDE SEQUENCE [LARGE SCALE GENOMIC DNA]</scope>
    <source>
        <strain evidence="2 3">EAF2021</strain>
    </source>
</reference>
<dbReference type="Proteomes" id="UP001470230">
    <property type="component" value="Unassembled WGS sequence"/>
</dbReference>
<evidence type="ECO:0000313" key="2">
    <source>
        <dbReference type="EMBL" id="KAK8866868.1"/>
    </source>
</evidence>
<organism evidence="2 3">
    <name type="scientific">Tritrichomonas musculus</name>
    <dbReference type="NCBI Taxonomy" id="1915356"/>
    <lineage>
        <taxon>Eukaryota</taxon>
        <taxon>Metamonada</taxon>
        <taxon>Parabasalia</taxon>
        <taxon>Tritrichomonadida</taxon>
        <taxon>Tritrichomonadidae</taxon>
        <taxon>Tritrichomonas</taxon>
    </lineage>
</organism>
<comment type="caution">
    <text evidence="2">The sequence shown here is derived from an EMBL/GenBank/DDBJ whole genome shotgun (WGS) entry which is preliminary data.</text>
</comment>
<feature type="compositionally biased region" description="Polar residues" evidence="1">
    <location>
        <begin position="11"/>
        <end position="23"/>
    </location>
</feature>
<name>A0ABR2IQD8_9EUKA</name>
<proteinExistence type="predicted"/>
<keyword evidence="3" id="KW-1185">Reference proteome</keyword>
<gene>
    <name evidence="2" type="ORF">M9Y10_009836</name>
</gene>